<dbReference type="Pfam" id="PF03732">
    <property type="entry name" value="Retrotrans_gag"/>
    <property type="match status" value="1"/>
</dbReference>
<reference evidence="7" key="1">
    <citation type="journal article" date="2022" name="Int. J. Mol. Sci.">
        <title>Draft Genome of Tanacetum Coccineum: Genomic Comparison of Closely Related Tanacetum-Family Plants.</title>
        <authorList>
            <person name="Yamashiro T."/>
            <person name="Shiraishi A."/>
            <person name="Nakayama K."/>
            <person name="Satake H."/>
        </authorList>
    </citation>
    <scope>NUCLEOTIDE SEQUENCE</scope>
</reference>
<evidence type="ECO:0000256" key="3">
    <source>
        <dbReference type="ARBA" id="ARBA00022833"/>
    </source>
</evidence>
<keyword evidence="1" id="KW-0479">Metal-binding</keyword>
<dbReference type="Pfam" id="PF10551">
    <property type="entry name" value="MULE"/>
    <property type="match status" value="1"/>
</dbReference>
<feature type="compositionally biased region" description="Pro residues" evidence="5">
    <location>
        <begin position="540"/>
        <end position="557"/>
    </location>
</feature>
<gene>
    <name evidence="7" type="ORF">Tco_1124562</name>
</gene>
<proteinExistence type="predicted"/>
<dbReference type="PANTHER" id="PTHR31973:SF189">
    <property type="entry name" value="TRANSPOSASE, MUDR, PLANT, MULE TRANSPOSASE DOMAIN PROTEIN-RELATED"/>
    <property type="match status" value="1"/>
</dbReference>
<organism evidence="7 8">
    <name type="scientific">Tanacetum coccineum</name>
    <dbReference type="NCBI Taxonomy" id="301880"/>
    <lineage>
        <taxon>Eukaryota</taxon>
        <taxon>Viridiplantae</taxon>
        <taxon>Streptophyta</taxon>
        <taxon>Embryophyta</taxon>
        <taxon>Tracheophyta</taxon>
        <taxon>Spermatophyta</taxon>
        <taxon>Magnoliopsida</taxon>
        <taxon>eudicotyledons</taxon>
        <taxon>Gunneridae</taxon>
        <taxon>Pentapetalae</taxon>
        <taxon>asterids</taxon>
        <taxon>campanulids</taxon>
        <taxon>Asterales</taxon>
        <taxon>Asteraceae</taxon>
        <taxon>Asteroideae</taxon>
        <taxon>Anthemideae</taxon>
        <taxon>Anthemidinae</taxon>
        <taxon>Tanacetum</taxon>
    </lineage>
</organism>
<evidence type="ECO:0000256" key="1">
    <source>
        <dbReference type="ARBA" id="ARBA00022723"/>
    </source>
</evidence>
<name>A0ABQ5J995_9ASTR</name>
<protein>
    <submittedName>
        <fullName evidence="7">Zinc finger, PMZ-type containing protein</fullName>
    </submittedName>
</protein>
<feature type="domain" description="SWIM-type" evidence="6">
    <location>
        <begin position="400"/>
        <end position="432"/>
    </location>
</feature>
<dbReference type="PANTHER" id="PTHR31973">
    <property type="entry name" value="POLYPROTEIN, PUTATIVE-RELATED"/>
    <property type="match status" value="1"/>
</dbReference>
<evidence type="ECO:0000256" key="4">
    <source>
        <dbReference type="PROSITE-ProRule" id="PRU00325"/>
    </source>
</evidence>
<accession>A0ABQ5J995</accession>
<sequence length="773" mass="87940">MLVLVSPTSMYYKIPSDPHTALILLKTDEDLCSFVKACDENNLKIDLFTERNDYDIMEMIAEEFHPKKPVSHVDSDVETNHPLDDVAYAVEQFEHEDEGNVNIHRMTTDDPWLNKLVGNDTFIGQTKHSNPNLQGRFLLEVRDPDDEQVEYKFKAKKNVSYPSFNPKTPWNECKPVLVMRFKSPRKLKLTLANYGVSMAINYGKKPKQLIMKNVRVANRVVRRVMRVKQCALFDHEGSLVEYYSKLSQYRQAILDTNPGSTCELETEVNDEDGKLYFRRFYVCFHGVKHGWLEGCRKIIGLNGCFLTHICKGELLTAMGRDANNQMFPIAWVVVRVENNQNWCWFLSLLRDDLNLGDGGGISMISDGHKRLIQAIADWLPNVEHRQCTREVEVRRGDQSFGVNLHQMKCGCNMWQLSWIPCIHAMAGYMHMKMNPDLGVGEWCSQSKWYEAYQFSIKLVYGPKFWKPTSHPPSLPHIEGKMPRRLKRRIGHPTEDDDHAITRYATSHCYNIYFKHYATTIFTIYFKHYAFPTPSTSNIMPLPPTPSSSNSMPPPPTPSGFNTMPLHATPGSNTSASSNTMQSHDTSASIGTNKGKGPLIPKKEADMPKVVLLATKVVLGDSRGGSRGGASKRCRGSSKRGRGSNTMPLQGLRDESSDEEHQLKMDIEAVYEIKREQIENDEDDQGFRITGSIGQTSNANLGVTHDAVMLRIFPITLTGAANRWVDRLSPRNVDSWDLLKKAFIQRYCPPSKTAKQLEEIRNFKQEGDETLYQA</sequence>
<feature type="compositionally biased region" description="Basic residues" evidence="5">
    <location>
        <begin position="629"/>
        <end position="641"/>
    </location>
</feature>
<keyword evidence="8" id="KW-1185">Reference proteome</keyword>
<keyword evidence="2 4" id="KW-0863">Zinc-finger</keyword>
<dbReference type="InterPro" id="IPR007527">
    <property type="entry name" value="Znf_SWIM"/>
</dbReference>
<evidence type="ECO:0000313" key="8">
    <source>
        <dbReference type="Proteomes" id="UP001151760"/>
    </source>
</evidence>
<dbReference type="Proteomes" id="UP001151760">
    <property type="component" value="Unassembled WGS sequence"/>
</dbReference>
<feature type="region of interest" description="Disordered" evidence="5">
    <location>
        <begin position="540"/>
        <end position="601"/>
    </location>
</feature>
<feature type="compositionally biased region" description="Polar residues" evidence="5">
    <location>
        <begin position="569"/>
        <end position="591"/>
    </location>
</feature>
<evidence type="ECO:0000256" key="5">
    <source>
        <dbReference type="SAM" id="MobiDB-lite"/>
    </source>
</evidence>
<dbReference type="InterPro" id="IPR005162">
    <property type="entry name" value="Retrotrans_gag_dom"/>
</dbReference>
<evidence type="ECO:0000259" key="6">
    <source>
        <dbReference type="PROSITE" id="PS50966"/>
    </source>
</evidence>
<reference evidence="7" key="2">
    <citation type="submission" date="2022-01" db="EMBL/GenBank/DDBJ databases">
        <authorList>
            <person name="Yamashiro T."/>
            <person name="Shiraishi A."/>
            <person name="Satake H."/>
            <person name="Nakayama K."/>
        </authorList>
    </citation>
    <scope>NUCLEOTIDE SEQUENCE</scope>
</reference>
<dbReference type="EMBL" id="BQNB010021603">
    <property type="protein sequence ID" value="GJU08132.1"/>
    <property type="molecule type" value="Genomic_DNA"/>
</dbReference>
<keyword evidence="3" id="KW-0862">Zinc</keyword>
<evidence type="ECO:0000256" key="2">
    <source>
        <dbReference type="ARBA" id="ARBA00022771"/>
    </source>
</evidence>
<dbReference type="InterPro" id="IPR018289">
    <property type="entry name" value="MULE_transposase_dom"/>
</dbReference>
<dbReference type="InterPro" id="IPR006564">
    <property type="entry name" value="Znf_PMZ"/>
</dbReference>
<evidence type="ECO:0000313" key="7">
    <source>
        <dbReference type="EMBL" id="GJU08132.1"/>
    </source>
</evidence>
<dbReference type="PROSITE" id="PS50966">
    <property type="entry name" value="ZF_SWIM"/>
    <property type="match status" value="1"/>
</dbReference>
<feature type="region of interest" description="Disordered" evidence="5">
    <location>
        <begin position="620"/>
        <end position="658"/>
    </location>
</feature>
<comment type="caution">
    <text evidence="7">The sequence shown here is derived from an EMBL/GenBank/DDBJ whole genome shotgun (WGS) entry which is preliminary data.</text>
</comment>
<dbReference type="SMART" id="SM00575">
    <property type="entry name" value="ZnF_PMZ"/>
    <property type="match status" value="1"/>
</dbReference>